<protein>
    <recommendedName>
        <fullName evidence="2">Secretion system C-terminal sorting domain-containing protein</fullName>
    </recommendedName>
</protein>
<name>A0A1F5RC14_9BACT</name>
<reference evidence="3 4" key="1">
    <citation type="journal article" date="2016" name="Nat. Commun.">
        <title>Thousands of microbial genomes shed light on interconnected biogeochemical processes in an aquifer system.</title>
        <authorList>
            <person name="Anantharaman K."/>
            <person name="Brown C.T."/>
            <person name="Hug L.A."/>
            <person name="Sharon I."/>
            <person name="Castelle C.J."/>
            <person name="Probst A.J."/>
            <person name="Thomas B.C."/>
            <person name="Singh A."/>
            <person name="Wilkins M.J."/>
            <person name="Karaoz U."/>
            <person name="Brodie E.L."/>
            <person name="Williams K.H."/>
            <person name="Hubbard S.S."/>
            <person name="Banfield J.F."/>
        </authorList>
    </citation>
    <scope>NUCLEOTIDE SEQUENCE [LARGE SCALE GENOMIC DNA]</scope>
</reference>
<dbReference type="Pfam" id="PF08309">
    <property type="entry name" value="LVIVD"/>
    <property type="match status" value="5"/>
</dbReference>
<gene>
    <name evidence="3" type="ORF">A2024_03210</name>
</gene>
<dbReference type="Proteomes" id="UP000177230">
    <property type="component" value="Unassembled WGS sequence"/>
</dbReference>
<dbReference type="EMBL" id="MFFM01000034">
    <property type="protein sequence ID" value="OGF12010.1"/>
    <property type="molecule type" value="Genomic_DNA"/>
</dbReference>
<proteinExistence type="predicted"/>
<dbReference type="InterPro" id="IPR026444">
    <property type="entry name" value="Secre_tail"/>
</dbReference>
<organism evidence="3 4">
    <name type="scientific">Candidatus Edwardsbacteria bacterium GWF2_54_11</name>
    <dbReference type="NCBI Taxonomy" id="1817851"/>
    <lineage>
        <taxon>Bacteria</taxon>
        <taxon>Candidatus Edwardsiibacteriota</taxon>
    </lineage>
</organism>
<feature type="domain" description="Secretion system C-terminal sorting" evidence="2">
    <location>
        <begin position="658"/>
        <end position="734"/>
    </location>
</feature>
<dbReference type="SUPFAM" id="SSF63825">
    <property type="entry name" value="YWTD domain"/>
    <property type="match status" value="1"/>
</dbReference>
<sequence>MFKKIYLLLLLGLAVSSVAHAADSLNVRTVGSWPFGYTYSAATCSIGGHHIAIVDNDGGIMTVNIDTPTNPYWLGEARITGQRTTDLLGHHRKARIYGNHAFLALAELGLCIIDISDPANPNICNQMSTPGYIVDIAVRGSYAYAADDSFGLRVVDVSDPFNPDTVALVPSTEGCYSLAINDTLLYIIKQNWPDFIPTVLSFNITTPNNPIFIDSLQYLCGGSLAIKDTLLLTGAMDVLNISNPADIFLITSFMLSGNGEIAIHDTLAFCPNVGGFAGLYITSFSDPANPYIITSYDTPGYTRDIYSDNNLLYVSDDIGGLRVIDISSPNTPIEIGAFNSPSPVYGNNVMLAKDDILYYPTGDLYSLDVSDPAEPHTTKWGKALGNAHAVALKDSIILTIDDAYGFKAMQDVGNKYLSVVDSLPMSSSNCWDIYCMDTLALVASSESLFVINVSDAGNIHIIGQCGIPNATSYAAAVTATSQYAYVAAGTSGFYIVDLSNLTNPEIVDTINIGMVWDLTIDKDILCLANDLNGLLLMNIDIPDSPKVLSVFDTSGKAMAITVDSLFAYLADDSAGLRIIDISEPTNPFETGYYAMETVSFPLNNRAVGVAVGNGNIFVSHYAAGLKVYQYYGPDAGISTDDHDKDINRPLTFLLKDAYPNPVRSKATISYQLPAKAEVKLNLYNITGQLVRSTDLGTQPPGYYNVPLKTDKLSSGVYFYKLTAGNDSQTRKLVILK</sequence>
<dbReference type="InterPro" id="IPR013211">
    <property type="entry name" value="LVIVD"/>
</dbReference>
<feature type="chain" id="PRO_5009520661" description="Secretion system C-terminal sorting domain-containing protein" evidence="1">
    <location>
        <begin position="22"/>
        <end position="736"/>
    </location>
</feature>
<dbReference type="SUPFAM" id="SSF82171">
    <property type="entry name" value="DPP6 N-terminal domain-like"/>
    <property type="match status" value="1"/>
</dbReference>
<evidence type="ECO:0000256" key="1">
    <source>
        <dbReference type="SAM" id="SignalP"/>
    </source>
</evidence>
<comment type="caution">
    <text evidence="3">The sequence shown here is derived from an EMBL/GenBank/DDBJ whole genome shotgun (WGS) entry which is preliminary data.</text>
</comment>
<evidence type="ECO:0000313" key="3">
    <source>
        <dbReference type="EMBL" id="OGF12010.1"/>
    </source>
</evidence>
<dbReference type="AlphaFoldDB" id="A0A1F5RC14"/>
<dbReference type="Gene3D" id="2.60.40.4070">
    <property type="match status" value="1"/>
</dbReference>
<keyword evidence="1" id="KW-0732">Signal</keyword>
<evidence type="ECO:0000259" key="2">
    <source>
        <dbReference type="Pfam" id="PF18962"/>
    </source>
</evidence>
<accession>A0A1F5RC14</accession>
<evidence type="ECO:0000313" key="4">
    <source>
        <dbReference type="Proteomes" id="UP000177230"/>
    </source>
</evidence>
<dbReference type="NCBIfam" id="TIGR04183">
    <property type="entry name" value="Por_Secre_tail"/>
    <property type="match status" value="1"/>
</dbReference>
<feature type="signal peptide" evidence="1">
    <location>
        <begin position="1"/>
        <end position="21"/>
    </location>
</feature>
<dbReference type="Pfam" id="PF18962">
    <property type="entry name" value="Por_Secre_tail"/>
    <property type="match status" value="1"/>
</dbReference>